<reference evidence="1 2" key="1">
    <citation type="submission" date="2018-11" db="EMBL/GenBank/DDBJ databases">
        <title>Genome sequence of Saitozyma podzolica DSM 27192.</title>
        <authorList>
            <person name="Aliyu H."/>
            <person name="Gorte O."/>
            <person name="Ochsenreither K."/>
        </authorList>
    </citation>
    <scope>NUCLEOTIDE SEQUENCE [LARGE SCALE GENOMIC DNA]</scope>
    <source>
        <strain evidence="1 2">DSM 27192</strain>
    </source>
</reference>
<organism evidence="1 2">
    <name type="scientific">Saitozyma podzolica</name>
    <dbReference type="NCBI Taxonomy" id="1890683"/>
    <lineage>
        <taxon>Eukaryota</taxon>
        <taxon>Fungi</taxon>
        <taxon>Dikarya</taxon>
        <taxon>Basidiomycota</taxon>
        <taxon>Agaricomycotina</taxon>
        <taxon>Tremellomycetes</taxon>
        <taxon>Tremellales</taxon>
        <taxon>Trimorphomycetaceae</taxon>
        <taxon>Saitozyma</taxon>
    </lineage>
</organism>
<evidence type="ECO:0000313" key="1">
    <source>
        <dbReference type="EMBL" id="RSH82929.1"/>
    </source>
</evidence>
<dbReference type="Proteomes" id="UP000279259">
    <property type="component" value="Unassembled WGS sequence"/>
</dbReference>
<gene>
    <name evidence="1" type="ORF">EHS25_005919</name>
</gene>
<sequence>MCMAVKAITLLYNASSLLDSQANITTSRNVTGLRKLTTEYMATLPSYAPGSGCTNGPPLNTVWVCLHRTLLLLTAREFLDVEDPSSPRDVSK</sequence>
<accession>A0A427XVM0</accession>
<keyword evidence="2" id="KW-1185">Reference proteome</keyword>
<name>A0A427XVM0_9TREE</name>
<proteinExistence type="predicted"/>
<protein>
    <submittedName>
        <fullName evidence="1">Uncharacterized protein</fullName>
    </submittedName>
</protein>
<comment type="caution">
    <text evidence="1">The sequence shown here is derived from an EMBL/GenBank/DDBJ whole genome shotgun (WGS) entry which is preliminary data.</text>
</comment>
<dbReference type="EMBL" id="RSCD01000026">
    <property type="protein sequence ID" value="RSH82929.1"/>
    <property type="molecule type" value="Genomic_DNA"/>
</dbReference>
<evidence type="ECO:0000313" key="2">
    <source>
        <dbReference type="Proteomes" id="UP000279259"/>
    </source>
</evidence>
<dbReference type="AlphaFoldDB" id="A0A427XVM0"/>